<organism evidence="2 3">
    <name type="scientific">Pedobacter cryophilus</name>
    <dbReference type="NCBI Taxonomy" id="2571271"/>
    <lineage>
        <taxon>Bacteria</taxon>
        <taxon>Pseudomonadati</taxon>
        <taxon>Bacteroidota</taxon>
        <taxon>Sphingobacteriia</taxon>
        <taxon>Sphingobacteriales</taxon>
        <taxon>Sphingobacteriaceae</taxon>
        <taxon>Pedobacter</taxon>
    </lineage>
</organism>
<dbReference type="CDD" id="cd05403">
    <property type="entry name" value="NT_KNTase_like"/>
    <property type="match status" value="1"/>
</dbReference>
<feature type="domain" description="Polymerase beta nucleotidyltransferase" evidence="1">
    <location>
        <begin position="9"/>
        <end position="97"/>
    </location>
</feature>
<dbReference type="InterPro" id="IPR043519">
    <property type="entry name" value="NT_sf"/>
</dbReference>
<dbReference type="InterPro" id="IPR041633">
    <property type="entry name" value="Polbeta"/>
</dbReference>
<gene>
    <name evidence="2" type="ORF">FA046_16340</name>
</gene>
<dbReference type="AlphaFoldDB" id="A0A4U1BUJ4"/>
<dbReference type="OrthoDB" id="798692at2"/>
<evidence type="ECO:0000313" key="3">
    <source>
        <dbReference type="Proteomes" id="UP000308181"/>
    </source>
</evidence>
<proteinExistence type="predicted"/>
<dbReference type="EMBL" id="SWBP01000008">
    <property type="protein sequence ID" value="TKB95568.1"/>
    <property type="molecule type" value="Genomic_DNA"/>
</dbReference>
<dbReference type="PANTHER" id="PTHR43852">
    <property type="entry name" value="NUCLEOTIDYLTRANSFERASE"/>
    <property type="match status" value="1"/>
</dbReference>
<sequence length="97" mass="11203">MRLETDKIESIKAYFSNQPVLKAYLFGSYVRKQADYNSDIDILVDLDYSQKIGLGFIKMQLDLQEILNIKVDLVSSQALSPHLKPIVDHEKELIYAR</sequence>
<dbReference type="RefSeq" id="WP_136827614.1">
    <property type="nucleotide sequence ID" value="NZ_SWBP01000008.1"/>
</dbReference>
<evidence type="ECO:0000259" key="1">
    <source>
        <dbReference type="Pfam" id="PF18765"/>
    </source>
</evidence>
<evidence type="ECO:0000313" key="2">
    <source>
        <dbReference type="EMBL" id="TKB95568.1"/>
    </source>
</evidence>
<keyword evidence="3" id="KW-1185">Reference proteome</keyword>
<accession>A0A4U1BUJ4</accession>
<dbReference type="SUPFAM" id="SSF81301">
    <property type="entry name" value="Nucleotidyltransferase"/>
    <property type="match status" value="1"/>
</dbReference>
<dbReference type="Proteomes" id="UP000308181">
    <property type="component" value="Unassembled WGS sequence"/>
</dbReference>
<reference evidence="2 3" key="1">
    <citation type="submission" date="2019-04" db="EMBL/GenBank/DDBJ databases">
        <title>Pedobacter sp. AR-3-17 sp. nov., isolated from Arctic soil.</title>
        <authorList>
            <person name="Dahal R.H."/>
            <person name="Kim D.-U."/>
        </authorList>
    </citation>
    <scope>NUCLEOTIDE SEQUENCE [LARGE SCALE GENOMIC DNA]</scope>
    <source>
        <strain evidence="2 3">AR-3-17</strain>
    </source>
</reference>
<dbReference type="PANTHER" id="PTHR43852:SF2">
    <property type="entry name" value="PROTEIN ADENYLYLTRANSFERASE MNTA"/>
    <property type="match status" value="1"/>
</dbReference>
<dbReference type="InterPro" id="IPR052930">
    <property type="entry name" value="TA_antitoxin_MntA"/>
</dbReference>
<dbReference type="GO" id="GO:0016740">
    <property type="term" value="F:transferase activity"/>
    <property type="evidence" value="ECO:0007669"/>
    <property type="project" value="UniProtKB-KW"/>
</dbReference>
<dbReference type="Gene3D" id="3.30.460.10">
    <property type="entry name" value="Beta Polymerase, domain 2"/>
    <property type="match status" value="1"/>
</dbReference>
<dbReference type="Pfam" id="PF18765">
    <property type="entry name" value="Polbeta"/>
    <property type="match status" value="1"/>
</dbReference>
<comment type="caution">
    <text evidence="2">The sequence shown here is derived from an EMBL/GenBank/DDBJ whole genome shotgun (WGS) entry which is preliminary data.</text>
</comment>
<keyword evidence="2" id="KW-0808">Transferase</keyword>
<protein>
    <submittedName>
        <fullName evidence="2">Nucleotidyltransferase</fullName>
    </submittedName>
</protein>
<name>A0A4U1BUJ4_9SPHI</name>